<proteinExistence type="predicted"/>
<organism evidence="3 4">
    <name type="scientific">Bacillus suaedaesalsae</name>
    <dbReference type="NCBI Taxonomy" id="2810349"/>
    <lineage>
        <taxon>Bacteria</taxon>
        <taxon>Bacillati</taxon>
        <taxon>Bacillota</taxon>
        <taxon>Bacilli</taxon>
        <taxon>Bacillales</taxon>
        <taxon>Bacillaceae</taxon>
        <taxon>Bacillus</taxon>
    </lineage>
</organism>
<feature type="chain" id="PRO_5046738012" evidence="1">
    <location>
        <begin position="20"/>
        <end position="288"/>
    </location>
</feature>
<feature type="domain" description="YhfM-like" evidence="2">
    <location>
        <begin position="34"/>
        <end position="131"/>
    </location>
</feature>
<comment type="caution">
    <text evidence="3">The sequence shown here is derived from an EMBL/GenBank/DDBJ whole genome shotgun (WGS) entry which is preliminary data.</text>
</comment>
<dbReference type="EMBL" id="JAFELM010000012">
    <property type="protein sequence ID" value="MBM6616416.1"/>
    <property type="molecule type" value="Genomic_DNA"/>
</dbReference>
<sequence length="288" mass="33316">MKKINLLFFLMLLINACSSIESNNVERVELNYWKSEGTKPKGEILQDKNKLQMFVNAVNNSEEIEKEKIIKTEPILSFSLDLREGESENYHLWITMNNEGYIQRLYPESNGTFKLDNKSVKELKSFIEEKENAYLIPSSIEFETQNMLQEPGIEGYVVKKEGHRILVVDPVPKDYSSTGGTSEFHNAIWFSNAPFDLQVGQRVKVWFDFVAESYPGQSEVKNIEVISKYQPEKAELEESEAIQKALTSKDINKYEVQIIISTEYEEKSDIWNIEMKQGEETVDIIVED</sequence>
<dbReference type="Proteomes" id="UP001518925">
    <property type="component" value="Unassembled WGS sequence"/>
</dbReference>
<dbReference type="Gene3D" id="2.40.50.140">
    <property type="entry name" value="Nucleic acid-binding proteins"/>
    <property type="match status" value="1"/>
</dbReference>
<dbReference type="Pfam" id="PF26353">
    <property type="entry name" value="YhfM"/>
    <property type="match status" value="1"/>
</dbReference>
<name>A0ABS2DD75_9BACI</name>
<gene>
    <name evidence="3" type="ORF">JR050_01805</name>
</gene>
<evidence type="ECO:0000313" key="4">
    <source>
        <dbReference type="Proteomes" id="UP001518925"/>
    </source>
</evidence>
<evidence type="ECO:0000259" key="2">
    <source>
        <dbReference type="Pfam" id="PF26353"/>
    </source>
</evidence>
<dbReference type="InterPro" id="IPR012340">
    <property type="entry name" value="NA-bd_OB-fold"/>
</dbReference>
<evidence type="ECO:0000313" key="3">
    <source>
        <dbReference type="EMBL" id="MBM6616416.1"/>
    </source>
</evidence>
<dbReference type="RefSeq" id="WP_204201803.1">
    <property type="nucleotide sequence ID" value="NZ_JAFELM010000012.1"/>
</dbReference>
<protein>
    <submittedName>
        <fullName evidence="3">YobA family protein</fullName>
    </submittedName>
</protein>
<evidence type="ECO:0000256" key="1">
    <source>
        <dbReference type="SAM" id="SignalP"/>
    </source>
</evidence>
<dbReference type="InterPro" id="IPR058780">
    <property type="entry name" value="YhfM-like_dom"/>
</dbReference>
<keyword evidence="4" id="KW-1185">Reference proteome</keyword>
<feature type="signal peptide" evidence="1">
    <location>
        <begin position="1"/>
        <end position="19"/>
    </location>
</feature>
<accession>A0ABS2DD75</accession>
<reference evidence="3 4" key="1">
    <citation type="submission" date="2021-02" db="EMBL/GenBank/DDBJ databases">
        <title>Bacillus sp. RD4P76, an endophyte from a halophyte.</title>
        <authorList>
            <person name="Sun J.-Q."/>
        </authorList>
    </citation>
    <scope>NUCLEOTIDE SEQUENCE [LARGE SCALE GENOMIC DNA]</scope>
    <source>
        <strain evidence="3 4">RD4P76</strain>
    </source>
</reference>
<dbReference type="Pfam" id="PF11518">
    <property type="entry name" value="DUF3221"/>
    <property type="match status" value="1"/>
</dbReference>
<keyword evidence="1" id="KW-0732">Signal</keyword>
<dbReference type="InterPro" id="IPR021598">
    <property type="entry name" value="DUF3221"/>
</dbReference>